<dbReference type="Proteomes" id="UP001392437">
    <property type="component" value="Unassembled WGS sequence"/>
</dbReference>
<reference evidence="1 2" key="1">
    <citation type="submission" date="2023-01" db="EMBL/GenBank/DDBJ databases">
        <title>Analysis of 21 Apiospora genomes using comparative genomics revels a genus with tremendous synthesis potential of carbohydrate active enzymes and secondary metabolites.</title>
        <authorList>
            <person name="Sorensen T."/>
        </authorList>
    </citation>
    <scope>NUCLEOTIDE SEQUENCE [LARGE SCALE GENOMIC DNA]</scope>
    <source>
        <strain evidence="1 2">CBS 117206</strain>
    </source>
</reference>
<sequence>MIDSFVRSLLSGKLFSGAGMVHKLDPIAVYNGWNKVYDIDLPRIGVAVHDTASYVLPVTPNDRIFETIGSYAYREGVSFLPGPLNLLKRTLMMGNSPLGTINNFRNLLNQIANSGDEAVLEKVLGTMQGTVAVFNYLNDAVLPRGFSAAGRTLMTEMGHADEFTPDLKGILAAWKEWEPDYYDRVVSEATTWLTTRGAMVAQKFAGSVANNPAASKFVSEAALVVSQAGQIKSPLTP</sequence>
<comment type="caution">
    <text evidence="1">The sequence shown here is derived from an EMBL/GenBank/DDBJ whole genome shotgun (WGS) entry which is preliminary data.</text>
</comment>
<organism evidence="1 2">
    <name type="scientific">Apiospora kogelbergensis</name>
    <dbReference type="NCBI Taxonomy" id="1337665"/>
    <lineage>
        <taxon>Eukaryota</taxon>
        <taxon>Fungi</taxon>
        <taxon>Dikarya</taxon>
        <taxon>Ascomycota</taxon>
        <taxon>Pezizomycotina</taxon>
        <taxon>Sordariomycetes</taxon>
        <taxon>Xylariomycetidae</taxon>
        <taxon>Amphisphaeriales</taxon>
        <taxon>Apiosporaceae</taxon>
        <taxon>Apiospora</taxon>
    </lineage>
</organism>
<keyword evidence="2" id="KW-1185">Reference proteome</keyword>
<accession>A0AAW0QPH7</accession>
<proteinExistence type="predicted"/>
<dbReference type="AlphaFoldDB" id="A0AAW0QPH7"/>
<name>A0AAW0QPH7_9PEZI</name>
<evidence type="ECO:0000313" key="1">
    <source>
        <dbReference type="EMBL" id="KAK8109874.1"/>
    </source>
</evidence>
<evidence type="ECO:0000313" key="2">
    <source>
        <dbReference type="Proteomes" id="UP001392437"/>
    </source>
</evidence>
<gene>
    <name evidence="1" type="ORF">PG999_008011</name>
</gene>
<protein>
    <submittedName>
        <fullName evidence="1">Uncharacterized protein</fullName>
    </submittedName>
</protein>
<dbReference type="EMBL" id="JAQQWP010000007">
    <property type="protein sequence ID" value="KAK8109874.1"/>
    <property type="molecule type" value="Genomic_DNA"/>
</dbReference>